<dbReference type="OrthoDB" id="5309509at2759"/>
<proteinExistence type="predicted"/>
<protein>
    <recommendedName>
        <fullName evidence="2">F-box domain-containing protein</fullName>
    </recommendedName>
</protein>
<dbReference type="InterPro" id="IPR036047">
    <property type="entry name" value="F-box-like_dom_sf"/>
</dbReference>
<evidence type="ECO:0000313" key="4">
    <source>
        <dbReference type="Proteomes" id="UP000275078"/>
    </source>
</evidence>
<dbReference type="InterPro" id="IPR001810">
    <property type="entry name" value="F-box_dom"/>
</dbReference>
<sequence>MDPTAIPLFGNYPVSSHNHLMRPDNLIAGLQPNTYNLPKILPQSPPVLRDREKQVLLNPPVYEKVQELDDEDLLNLTDDHLFTLQTYHTRLLKAKQNYLDILHQAFDSLPSLPTALKSTSPSRILPDIANGIGLNDVAPPPSPLKPERIKKRLSKKELVELEQRQVKYLERIARWRYEQERMDNAIGELRRALEESGLLAHLREGTAEPKMVTSARERLERLRRLQKERNKPGFDVAESTTSEDSGVQITLTIASPPPLEKPKPRTTIASLPAEIVTLIFGYLLPKKADLLPCTLLSHHFNSLATPLLYRDISFGEDVEEEVDAVIRTRMEKGRLQAEDRERQERIRKRQMRREMRLKMRSMGAATPNGTPVGLKRVINASLGSPSGSPGSKVSTPGTAGTPKSSLGSGGYFDLPISSGPEGAGLTPALLPGGRLSPGVEVLNPGTPLPKGEVEVQGETGGLYDSVEDEIDGVKVKAAKKLALRPSYTQPVIEGGECCVTMPYTTRLLTSLLNPQLARHVRLLHYRGLDFIKHPSAEFLLRYPRTSAYGLDMHNLRRYAVQRIRELVKRVVRNLTRVEDLCIQGRDVVVANALMGILKSSGPHLKELRLKDLCLSHIQFNRGIKLDGLEVLEIKSCYVHTSEKERNPVHMRTYHGPPPPRRRAGGKLGRWLRIARRLWWFLDSVSSGVVELAMSNCGFPVEPILGAVLGQDGKLLFGLDGSGRRLRFPRLEALELALNIKGRETWHLEKGLPEGYARECLADPQLEALLRGCERLKWLSYHGQILPGPHPYFNLPKPHNPRFQTAITALTTLDIHHTPLVPFSLDNLLSILRSLPHLTNFSFCLTTGVSLSHVQLLASTLVKKLETFSVGPILIPGTLSLGTLSAILSSLGTSLKRLHLYPTTQGKPHNLSLITSSSDPPSEMSSAPLLGQGMISTNQMGLAFGAFAFQANAPQLAIIEIPAAANAATPQPQLPPNIFLGQMADHYHPHHHHHFNPYASPVTPRPQPTPVKAGDLSFDFDLLLRLLAPLRDLEELTLPYYFPPPPPVADLDPTILEARLKVMHPVPENPTHTAPTRNPFRPTGLQPSTPLPLPGQIPFFPGLHPSEQNDIQALMTELGYPLSSSQGPVTPPVHPAPVSSPLDREINPIAKEAHNVKLAFLASCRRIGRGFCASVECFPHLLCEEDELGGKKQEQEQERIWPKLRSVGLYVFDRKNITTVDIDGPPGGGWNLEGQVGAMGGLKSWAWEWERECRRRGVEAGGLVVGEVL</sequence>
<evidence type="ECO:0000313" key="3">
    <source>
        <dbReference type="EMBL" id="RPA73751.1"/>
    </source>
</evidence>
<dbReference type="Proteomes" id="UP000275078">
    <property type="component" value="Unassembled WGS sequence"/>
</dbReference>
<organism evidence="3 4">
    <name type="scientific">Ascobolus immersus RN42</name>
    <dbReference type="NCBI Taxonomy" id="1160509"/>
    <lineage>
        <taxon>Eukaryota</taxon>
        <taxon>Fungi</taxon>
        <taxon>Dikarya</taxon>
        <taxon>Ascomycota</taxon>
        <taxon>Pezizomycotina</taxon>
        <taxon>Pezizomycetes</taxon>
        <taxon>Pezizales</taxon>
        <taxon>Ascobolaceae</taxon>
        <taxon>Ascobolus</taxon>
    </lineage>
</organism>
<gene>
    <name evidence="3" type="ORF">BJ508DRAFT_366609</name>
</gene>
<feature type="compositionally biased region" description="Low complexity" evidence="1">
    <location>
        <begin position="381"/>
        <end position="397"/>
    </location>
</feature>
<dbReference type="AlphaFoldDB" id="A0A3N4HNV2"/>
<evidence type="ECO:0000256" key="1">
    <source>
        <dbReference type="SAM" id="MobiDB-lite"/>
    </source>
</evidence>
<dbReference type="EMBL" id="ML119812">
    <property type="protein sequence ID" value="RPA73751.1"/>
    <property type="molecule type" value="Genomic_DNA"/>
</dbReference>
<keyword evidence="4" id="KW-1185">Reference proteome</keyword>
<feature type="region of interest" description="Disordered" evidence="1">
    <location>
        <begin position="380"/>
        <end position="406"/>
    </location>
</feature>
<dbReference type="SUPFAM" id="SSF81383">
    <property type="entry name" value="F-box domain"/>
    <property type="match status" value="1"/>
</dbReference>
<feature type="domain" description="F-box" evidence="2">
    <location>
        <begin position="268"/>
        <end position="314"/>
    </location>
</feature>
<name>A0A3N4HNV2_ASCIM</name>
<dbReference type="Pfam" id="PF12937">
    <property type="entry name" value="F-box-like"/>
    <property type="match status" value="1"/>
</dbReference>
<reference evidence="3 4" key="1">
    <citation type="journal article" date="2018" name="Nat. Ecol. Evol.">
        <title>Pezizomycetes genomes reveal the molecular basis of ectomycorrhizal truffle lifestyle.</title>
        <authorList>
            <person name="Murat C."/>
            <person name="Payen T."/>
            <person name="Noel B."/>
            <person name="Kuo A."/>
            <person name="Morin E."/>
            <person name="Chen J."/>
            <person name="Kohler A."/>
            <person name="Krizsan K."/>
            <person name="Balestrini R."/>
            <person name="Da Silva C."/>
            <person name="Montanini B."/>
            <person name="Hainaut M."/>
            <person name="Levati E."/>
            <person name="Barry K.W."/>
            <person name="Belfiori B."/>
            <person name="Cichocki N."/>
            <person name="Clum A."/>
            <person name="Dockter R.B."/>
            <person name="Fauchery L."/>
            <person name="Guy J."/>
            <person name="Iotti M."/>
            <person name="Le Tacon F."/>
            <person name="Lindquist E.A."/>
            <person name="Lipzen A."/>
            <person name="Malagnac F."/>
            <person name="Mello A."/>
            <person name="Molinier V."/>
            <person name="Miyauchi S."/>
            <person name="Poulain J."/>
            <person name="Riccioni C."/>
            <person name="Rubini A."/>
            <person name="Sitrit Y."/>
            <person name="Splivallo R."/>
            <person name="Traeger S."/>
            <person name="Wang M."/>
            <person name="Zifcakova L."/>
            <person name="Wipf D."/>
            <person name="Zambonelli A."/>
            <person name="Paolocci F."/>
            <person name="Nowrousian M."/>
            <person name="Ottonello S."/>
            <person name="Baldrian P."/>
            <person name="Spatafora J.W."/>
            <person name="Henrissat B."/>
            <person name="Nagy L.G."/>
            <person name="Aury J.M."/>
            <person name="Wincker P."/>
            <person name="Grigoriev I.V."/>
            <person name="Bonfante P."/>
            <person name="Martin F.M."/>
        </authorList>
    </citation>
    <scope>NUCLEOTIDE SEQUENCE [LARGE SCALE GENOMIC DNA]</scope>
    <source>
        <strain evidence="3 4">RN42</strain>
    </source>
</reference>
<accession>A0A3N4HNV2</accession>
<evidence type="ECO:0000259" key="2">
    <source>
        <dbReference type="Pfam" id="PF12937"/>
    </source>
</evidence>